<accession>A0A3P7MEY2</accession>
<protein>
    <submittedName>
        <fullName evidence="1">Uncharacterized protein</fullName>
    </submittedName>
</protein>
<keyword evidence="2" id="KW-1185">Reference proteome</keyword>
<dbReference type="AlphaFoldDB" id="A0A3P7MEY2"/>
<dbReference type="EMBL" id="UYRV01106176">
    <property type="protein sequence ID" value="VDN22073.1"/>
    <property type="molecule type" value="Genomic_DNA"/>
</dbReference>
<proteinExistence type="predicted"/>
<sequence length="97" mass="11169">MINIAADLLYKSGQGNTAGIWAYGYVGHMRNFQPMFYEFGTSWTEFAHKVSEIMTFNGNRLFPYAEGRDYNVQIFRTINTNDDPNEEANCLVFFSAM</sequence>
<name>A0A3P7MEY2_CYLGO</name>
<evidence type="ECO:0000313" key="2">
    <source>
        <dbReference type="Proteomes" id="UP000271889"/>
    </source>
</evidence>
<reference evidence="1 2" key="1">
    <citation type="submission" date="2018-11" db="EMBL/GenBank/DDBJ databases">
        <authorList>
            <consortium name="Pathogen Informatics"/>
        </authorList>
    </citation>
    <scope>NUCLEOTIDE SEQUENCE [LARGE SCALE GENOMIC DNA]</scope>
</reference>
<dbReference type="Proteomes" id="UP000271889">
    <property type="component" value="Unassembled WGS sequence"/>
</dbReference>
<evidence type="ECO:0000313" key="1">
    <source>
        <dbReference type="EMBL" id="VDN22073.1"/>
    </source>
</evidence>
<organism evidence="1 2">
    <name type="scientific">Cylicostephanus goldi</name>
    <name type="common">Nematode worm</name>
    <dbReference type="NCBI Taxonomy" id="71465"/>
    <lineage>
        <taxon>Eukaryota</taxon>
        <taxon>Metazoa</taxon>
        <taxon>Ecdysozoa</taxon>
        <taxon>Nematoda</taxon>
        <taxon>Chromadorea</taxon>
        <taxon>Rhabditida</taxon>
        <taxon>Rhabditina</taxon>
        <taxon>Rhabditomorpha</taxon>
        <taxon>Strongyloidea</taxon>
        <taxon>Strongylidae</taxon>
        <taxon>Cylicostephanus</taxon>
    </lineage>
</organism>
<dbReference type="OrthoDB" id="5871855at2759"/>
<gene>
    <name evidence="1" type="ORF">CGOC_LOCUS9200</name>
</gene>